<evidence type="ECO:0000313" key="2">
    <source>
        <dbReference type="Proteomes" id="UP000190037"/>
    </source>
</evidence>
<evidence type="ECO:0000313" key="1">
    <source>
        <dbReference type="EMBL" id="OPC76797.1"/>
    </source>
</evidence>
<comment type="caution">
    <text evidence="1">The sequence shown here is derived from an EMBL/GenBank/DDBJ whole genome shotgun (WGS) entry which is preliminary data.</text>
</comment>
<accession>A0A1T3NIY6</accession>
<organism evidence="1 2">
    <name type="scientific">Embleya scabrispora</name>
    <dbReference type="NCBI Taxonomy" id="159449"/>
    <lineage>
        <taxon>Bacteria</taxon>
        <taxon>Bacillati</taxon>
        <taxon>Actinomycetota</taxon>
        <taxon>Actinomycetes</taxon>
        <taxon>Kitasatosporales</taxon>
        <taxon>Streptomycetaceae</taxon>
        <taxon>Embleya</taxon>
    </lineage>
</organism>
<name>A0A1T3NIY6_9ACTN</name>
<dbReference type="SUPFAM" id="SSF48452">
    <property type="entry name" value="TPR-like"/>
    <property type="match status" value="1"/>
</dbReference>
<dbReference type="InterPro" id="IPR011990">
    <property type="entry name" value="TPR-like_helical_dom_sf"/>
</dbReference>
<keyword evidence="2" id="KW-1185">Reference proteome</keyword>
<dbReference type="Proteomes" id="UP000190037">
    <property type="component" value="Unassembled WGS sequence"/>
</dbReference>
<dbReference type="EMBL" id="MWQN01000005">
    <property type="protein sequence ID" value="OPC76797.1"/>
    <property type="molecule type" value="Genomic_DNA"/>
</dbReference>
<gene>
    <name evidence="1" type="ORF">B4N89_45825</name>
</gene>
<proteinExistence type="predicted"/>
<reference evidence="1 2" key="1">
    <citation type="submission" date="2017-03" db="EMBL/GenBank/DDBJ databases">
        <title>Draft genome sequence of Streptomyces scabrisporus NF3, endophyte isolated from Amphipterygium adstringens.</title>
        <authorList>
            <person name="Vazquez M."/>
            <person name="Ceapa C.D."/>
            <person name="Rodriguez Luna D."/>
            <person name="Sanchez Esquivel S."/>
        </authorList>
    </citation>
    <scope>NUCLEOTIDE SEQUENCE [LARGE SCALE GENOMIC DNA]</scope>
    <source>
        <strain evidence="1 2">NF3</strain>
    </source>
</reference>
<dbReference type="AlphaFoldDB" id="A0A1T3NIY6"/>
<protein>
    <submittedName>
        <fullName evidence="1">Uncharacterized protein</fullName>
    </submittedName>
</protein>
<dbReference type="STRING" id="159449.B4N89_45825"/>
<dbReference type="RefSeq" id="WP_078982646.1">
    <property type="nucleotide sequence ID" value="NZ_MWQN01000005.1"/>
</dbReference>
<dbReference type="OrthoDB" id="4336558at2"/>
<dbReference type="Gene3D" id="1.25.40.10">
    <property type="entry name" value="Tetratricopeptide repeat domain"/>
    <property type="match status" value="1"/>
</dbReference>
<sequence>MTPSAITHALNQCSDPGRALFARLGLLPGVPLTTRAVAALDGDASRAAQAVAELHERDLVTDARDTPGFHVVTTAARPVSESKAAELPTEERDAARTRLLDYHLAASADAARTLHPERRQLEATGRGPGVPAVQFADTGEALLWSLAELPAVMADIRHCAGTREGWRSAAVLADCLWSCALRVDIDAEVREAHRLALDAARLYAGPDADGADVLGRMLTSSGLLESPHDPELSLRLLLQAEEHHRTHGRPREAACAVHYRARTHAKLGQDADADTTFLHAIRLCHTAGDHRTAGLAYLERALAAYAAGRNVHAAAYGTTARHLLAQARDVFNTALADHCCGRALLAADAPEEARPHLVEALTGLRRAGDTKHIDAVLADLAACDPVTDH</sequence>